<protein>
    <submittedName>
        <fullName evidence="1">Uncharacterized protein</fullName>
    </submittedName>
</protein>
<name>A0A563W057_9CYAN</name>
<dbReference type="RefSeq" id="WP_144875640.1">
    <property type="nucleotide sequence ID" value="NZ_LR214259.1"/>
</dbReference>
<organism evidence="1 2">
    <name type="scientific">Hyella patelloides LEGE 07179</name>
    <dbReference type="NCBI Taxonomy" id="945734"/>
    <lineage>
        <taxon>Bacteria</taxon>
        <taxon>Bacillati</taxon>
        <taxon>Cyanobacteriota</taxon>
        <taxon>Cyanophyceae</taxon>
        <taxon>Pleurocapsales</taxon>
        <taxon>Hyellaceae</taxon>
        <taxon>Hyella</taxon>
    </lineage>
</organism>
<gene>
    <name evidence="1" type="ORF">H1P_5250001</name>
</gene>
<dbReference type="AlphaFoldDB" id="A0A563W057"/>
<sequence length="76" mass="8480">MLTKIYTIMAIAIALLTIQAAYRYQSAYVLRQENQNNYAPRRGTRISGVYIGGYWQASPSRAEYPEFRGGGLGSGK</sequence>
<dbReference type="OrthoDB" id="516954at2"/>
<dbReference type="EMBL" id="CAACVJ010000474">
    <property type="protein sequence ID" value="VEP17007.1"/>
    <property type="molecule type" value="Genomic_DNA"/>
</dbReference>
<keyword evidence="2" id="KW-1185">Reference proteome</keyword>
<accession>A0A563W057</accession>
<reference evidence="1 2" key="1">
    <citation type="submission" date="2019-01" db="EMBL/GenBank/DDBJ databases">
        <authorList>
            <person name="Brito A."/>
        </authorList>
    </citation>
    <scope>NUCLEOTIDE SEQUENCE [LARGE SCALE GENOMIC DNA]</scope>
    <source>
        <strain evidence="1">1</strain>
    </source>
</reference>
<dbReference type="Proteomes" id="UP000320055">
    <property type="component" value="Unassembled WGS sequence"/>
</dbReference>
<proteinExistence type="predicted"/>
<evidence type="ECO:0000313" key="2">
    <source>
        <dbReference type="Proteomes" id="UP000320055"/>
    </source>
</evidence>
<evidence type="ECO:0000313" key="1">
    <source>
        <dbReference type="EMBL" id="VEP17007.1"/>
    </source>
</evidence>